<feature type="region of interest" description="Disordered" evidence="1">
    <location>
        <begin position="29"/>
        <end position="54"/>
    </location>
</feature>
<evidence type="ECO:0000313" key="4">
    <source>
        <dbReference type="Proteomes" id="UP000253958"/>
    </source>
</evidence>
<evidence type="ECO:0000256" key="2">
    <source>
        <dbReference type="SAM" id="SignalP"/>
    </source>
</evidence>
<reference evidence="3 4" key="1">
    <citation type="submission" date="2018-07" db="EMBL/GenBank/DDBJ databases">
        <authorList>
            <person name="Ye Y."/>
        </authorList>
    </citation>
    <scope>NUCLEOTIDE SEQUENCE [LARGE SCALE GENOMIC DNA]</scope>
    <source>
        <strain evidence="4">H14(2018)</strain>
    </source>
</reference>
<accession>A0A1C6TPG1</accession>
<sequence>MRCLQRKLPALAGIALLIAAPGCGNPAVPVSGPDSATPTSTAAPASLPGSDQGDRVEVDGRTVAGVAPGLGFPAGSKVDTAFGDPGSATVILTAPPPEQVLAHYRQAGPPAGYPVGTDTGQTLHLDGRGWTVEVIATSRDTTVTFARNRPAEQSTAPPQAEEPALTGRDLGVTNLPFNFRFPPGSQVRDLSDTAAGARLTLVEPDPQRVLAFYRTALPQGFFDVTGDRTTGGTTIITFEKDDGEWTGTIEATDDRVTVSTVHRR</sequence>
<gene>
    <name evidence="3" type="ORF">DVH21_28310</name>
</gene>
<evidence type="ECO:0000313" key="3">
    <source>
        <dbReference type="EMBL" id="AXH93519.1"/>
    </source>
</evidence>
<feature type="compositionally biased region" description="Low complexity" evidence="1">
    <location>
        <begin position="31"/>
        <end position="50"/>
    </location>
</feature>
<feature type="chain" id="PRO_5043433504" evidence="2">
    <location>
        <begin position="27"/>
        <end position="264"/>
    </location>
</feature>
<dbReference type="EMBL" id="CP031263">
    <property type="protein sequence ID" value="AXH93519.1"/>
    <property type="molecule type" value="Genomic_DNA"/>
</dbReference>
<protein>
    <submittedName>
        <fullName evidence="3">Uncharacterized protein</fullName>
    </submittedName>
</protein>
<reference evidence="3 4" key="2">
    <citation type="submission" date="2018-08" db="EMBL/GenBank/DDBJ databases">
        <title>Streptomyces kandeliansis sp. nov., an endophytic bacterium isolated from mangrove plant.</title>
        <authorList>
            <person name="Wang R."/>
        </authorList>
    </citation>
    <scope>NUCLEOTIDE SEQUENCE [LARGE SCALE GENOMIC DNA]</scope>
    <source>
        <strain evidence="4">H14(2018)</strain>
    </source>
</reference>
<evidence type="ECO:0000256" key="1">
    <source>
        <dbReference type="SAM" id="MobiDB-lite"/>
    </source>
</evidence>
<feature type="signal peptide" evidence="2">
    <location>
        <begin position="1"/>
        <end position="26"/>
    </location>
</feature>
<dbReference type="Proteomes" id="UP000253958">
    <property type="component" value="Chromosome"/>
</dbReference>
<name>A0A1C6TPG1_9ACTN</name>
<organism evidence="3 4">
    <name type="scientific">Micromonospora aurantiaca</name>
    <name type="common">nom. illeg.</name>
    <dbReference type="NCBI Taxonomy" id="47850"/>
    <lineage>
        <taxon>Bacteria</taxon>
        <taxon>Bacillati</taxon>
        <taxon>Actinomycetota</taxon>
        <taxon>Actinomycetes</taxon>
        <taxon>Micromonosporales</taxon>
        <taxon>Micromonosporaceae</taxon>
        <taxon>Micromonospora</taxon>
    </lineage>
</organism>
<dbReference type="RefSeq" id="WP_013476112.1">
    <property type="nucleotide sequence ID" value="NZ_CBDRIO010000059.1"/>
</dbReference>
<keyword evidence="2" id="KW-0732">Signal</keyword>
<dbReference type="AlphaFoldDB" id="A0A1C6TPG1"/>
<proteinExistence type="predicted"/>